<dbReference type="InterPro" id="IPR008969">
    <property type="entry name" value="CarboxyPept-like_regulatory"/>
</dbReference>
<organism evidence="1 2">
    <name type="scientific">Salegentibacter chungangensis</name>
    <dbReference type="NCBI Taxonomy" id="1335724"/>
    <lineage>
        <taxon>Bacteria</taxon>
        <taxon>Pseudomonadati</taxon>
        <taxon>Bacteroidota</taxon>
        <taxon>Flavobacteriia</taxon>
        <taxon>Flavobacteriales</taxon>
        <taxon>Flavobacteriaceae</taxon>
        <taxon>Salegentibacter</taxon>
    </lineage>
</organism>
<dbReference type="Proteomes" id="UP001597131">
    <property type="component" value="Unassembled WGS sequence"/>
</dbReference>
<dbReference type="RefSeq" id="WP_380746197.1">
    <property type="nucleotide sequence ID" value="NZ_JBHTLI010000002.1"/>
</dbReference>
<accession>A0ABW3NRI1</accession>
<name>A0ABW3NRI1_9FLAO</name>
<reference evidence="2" key="1">
    <citation type="journal article" date="2019" name="Int. J. Syst. Evol. Microbiol.">
        <title>The Global Catalogue of Microorganisms (GCM) 10K type strain sequencing project: providing services to taxonomists for standard genome sequencing and annotation.</title>
        <authorList>
            <consortium name="The Broad Institute Genomics Platform"/>
            <consortium name="The Broad Institute Genome Sequencing Center for Infectious Disease"/>
            <person name="Wu L."/>
            <person name="Ma J."/>
        </authorList>
    </citation>
    <scope>NUCLEOTIDE SEQUENCE [LARGE SCALE GENOMIC DNA]</scope>
    <source>
        <strain evidence="2">CCUG 64793</strain>
    </source>
</reference>
<dbReference type="EMBL" id="JBHTLI010000002">
    <property type="protein sequence ID" value="MFD1096498.1"/>
    <property type="molecule type" value="Genomic_DNA"/>
</dbReference>
<evidence type="ECO:0000313" key="2">
    <source>
        <dbReference type="Proteomes" id="UP001597131"/>
    </source>
</evidence>
<dbReference type="Pfam" id="PF13715">
    <property type="entry name" value="CarbopepD_reg_2"/>
    <property type="match status" value="1"/>
</dbReference>
<sequence>MKKRADFFKKSRAGLVLFLFILGFAAPLGATDLHGLSNGAEYNEYKGKVVNSRTGDPVASAYLVVDNTNLSSVTNSDGEFSLKVPVDMLEATVTVSYLGYQSKSLPLSYFKESGTRIELDESVQELDEVALFTSTNAYSLVKKMLKKRGENYLNDQTLMTAFYRETIQKGRRNISLSEAVAEVYKQPNRSAKKDDVALIKARKSTDYKRLDTVALKLRGGPYNTLYIDVMKYPEFLFDENSLDNFKFSFNKPTRINDQYLYVVDFEEINRNLPWYYGKLFIDAESLTLVKATYSLNVDNRKAAGDIFVSKKPSGVKVYPVEVNYRVDYRKADGKWYYGYGNAQLEFVVNWKRKIFNSRYKVNSEMAVTDWKNTSEDKIKKDKSFIKPSVVMVDDVSGFADVDFWGSNNIIEPEKSIQNAIEKIQRKLEREED</sequence>
<proteinExistence type="predicted"/>
<dbReference type="Gene3D" id="2.60.40.1120">
    <property type="entry name" value="Carboxypeptidase-like, regulatory domain"/>
    <property type="match status" value="1"/>
</dbReference>
<gene>
    <name evidence="1" type="ORF">ACFQ3Q_12100</name>
</gene>
<evidence type="ECO:0000313" key="1">
    <source>
        <dbReference type="EMBL" id="MFD1096498.1"/>
    </source>
</evidence>
<comment type="caution">
    <text evidence="1">The sequence shown here is derived from an EMBL/GenBank/DDBJ whole genome shotgun (WGS) entry which is preliminary data.</text>
</comment>
<keyword evidence="2" id="KW-1185">Reference proteome</keyword>
<protein>
    <submittedName>
        <fullName evidence="1">Carboxypeptidase-like regulatory domain-containing protein</fullName>
    </submittedName>
</protein>
<dbReference type="SUPFAM" id="SSF49464">
    <property type="entry name" value="Carboxypeptidase regulatory domain-like"/>
    <property type="match status" value="1"/>
</dbReference>